<dbReference type="EMBL" id="BDIP01007195">
    <property type="protein sequence ID" value="GIQ91129.1"/>
    <property type="molecule type" value="Genomic_DNA"/>
</dbReference>
<proteinExistence type="predicted"/>
<accession>A0A9K3DC17</accession>
<comment type="caution">
    <text evidence="2">The sequence shown here is derived from an EMBL/GenBank/DDBJ whole genome shotgun (WGS) entry which is preliminary data.</text>
</comment>
<feature type="compositionally biased region" description="Pro residues" evidence="1">
    <location>
        <begin position="95"/>
        <end position="111"/>
    </location>
</feature>
<evidence type="ECO:0000256" key="1">
    <source>
        <dbReference type="SAM" id="MobiDB-lite"/>
    </source>
</evidence>
<gene>
    <name evidence="2" type="ORF">KIPB_014231</name>
</gene>
<reference evidence="2 3" key="1">
    <citation type="journal article" date="2018" name="PLoS ONE">
        <title>The draft genome of Kipferlia bialata reveals reductive genome evolution in fornicate parasites.</title>
        <authorList>
            <person name="Tanifuji G."/>
            <person name="Takabayashi S."/>
            <person name="Kume K."/>
            <person name="Takagi M."/>
            <person name="Nakayama T."/>
            <person name="Kamikawa R."/>
            <person name="Inagaki Y."/>
            <person name="Hashimoto T."/>
        </authorList>
    </citation>
    <scope>NUCLEOTIDE SEQUENCE [LARGE SCALE GENOMIC DNA]</scope>
    <source>
        <strain evidence="2">NY0173</strain>
    </source>
</reference>
<feature type="region of interest" description="Disordered" evidence="1">
    <location>
        <begin position="87"/>
        <end position="111"/>
    </location>
</feature>
<name>A0A9K3DC17_9EUKA</name>
<sequence length="111" mass="12442">MFTEVVSMTEGSPDKSRIKRKTVRRQIIGQGEICSVLVLSDSASGQGQAANRNYFKFRHMKPTQTDTYGGTIDVCMGYRYTTPIPISTLRQYRTNPPPPPPPPPPPSSFFY</sequence>
<protein>
    <submittedName>
        <fullName evidence="2">Uncharacterized protein</fullName>
    </submittedName>
</protein>
<organism evidence="2 3">
    <name type="scientific">Kipferlia bialata</name>
    <dbReference type="NCBI Taxonomy" id="797122"/>
    <lineage>
        <taxon>Eukaryota</taxon>
        <taxon>Metamonada</taxon>
        <taxon>Carpediemonas-like organisms</taxon>
        <taxon>Kipferlia</taxon>
    </lineage>
</organism>
<feature type="non-terminal residue" evidence="2">
    <location>
        <position position="111"/>
    </location>
</feature>
<evidence type="ECO:0000313" key="3">
    <source>
        <dbReference type="Proteomes" id="UP000265618"/>
    </source>
</evidence>
<evidence type="ECO:0000313" key="2">
    <source>
        <dbReference type="EMBL" id="GIQ91129.1"/>
    </source>
</evidence>
<keyword evidence="3" id="KW-1185">Reference proteome</keyword>
<dbReference type="Proteomes" id="UP000265618">
    <property type="component" value="Unassembled WGS sequence"/>
</dbReference>
<dbReference type="AlphaFoldDB" id="A0A9K3DC17"/>